<name>A0A1H4ZFH0_9PSED</name>
<sequence>MAMITGREYAAVRQLFLDAQIGTRKGRPLATNFTELQKALALLGVDCQRKRFEGWDSIQGVGILAVDSRDGGNNSWHRVVVERHPRYGVVLHDPDFPLPSFSDKTPAGIRSHPFTEYQARKSWLCVTD</sequence>
<evidence type="ECO:0008006" key="3">
    <source>
        <dbReference type="Google" id="ProtNLM"/>
    </source>
</evidence>
<protein>
    <recommendedName>
        <fullName evidence="3">Peptidase C39 family protein</fullName>
    </recommendedName>
</protein>
<dbReference type="AlphaFoldDB" id="A0A1H4ZFH0"/>
<dbReference type="EMBL" id="FNTJ01000003">
    <property type="protein sequence ID" value="SED28843.1"/>
    <property type="molecule type" value="Genomic_DNA"/>
</dbReference>
<evidence type="ECO:0000313" key="1">
    <source>
        <dbReference type="EMBL" id="SED28843.1"/>
    </source>
</evidence>
<proteinExistence type="predicted"/>
<evidence type="ECO:0000313" key="2">
    <source>
        <dbReference type="Proteomes" id="UP000198982"/>
    </source>
</evidence>
<reference evidence="2" key="1">
    <citation type="submission" date="2016-10" db="EMBL/GenBank/DDBJ databases">
        <authorList>
            <person name="Varghese N."/>
            <person name="Submissions S."/>
        </authorList>
    </citation>
    <scope>NUCLEOTIDE SEQUENCE [LARGE SCALE GENOMIC DNA]</scope>
    <source>
        <strain evidence="2">DSM 9751</strain>
    </source>
</reference>
<gene>
    <name evidence="1" type="ORF">SAMN05216178_6629</name>
</gene>
<accession>A0A1H4ZFH0</accession>
<keyword evidence="2" id="KW-1185">Reference proteome</keyword>
<organism evidence="1 2">
    <name type="scientific">Pseudomonas saponiphila</name>
    <dbReference type="NCBI Taxonomy" id="556534"/>
    <lineage>
        <taxon>Bacteria</taxon>
        <taxon>Pseudomonadati</taxon>
        <taxon>Pseudomonadota</taxon>
        <taxon>Gammaproteobacteria</taxon>
        <taxon>Pseudomonadales</taxon>
        <taxon>Pseudomonadaceae</taxon>
        <taxon>Pseudomonas</taxon>
    </lineage>
</organism>
<dbReference type="Proteomes" id="UP000198982">
    <property type="component" value="Unassembled WGS sequence"/>
</dbReference>